<dbReference type="Proteomes" id="UP000184330">
    <property type="component" value="Unassembled WGS sequence"/>
</dbReference>
<name>A0A1L7WKT5_9HELO</name>
<dbReference type="AlphaFoldDB" id="A0A1L7WKT5"/>
<evidence type="ECO:0000313" key="2">
    <source>
        <dbReference type="Proteomes" id="UP000184330"/>
    </source>
</evidence>
<protein>
    <submittedName>
        <fullName evidence="1">Uncharacterized protein</fullName>
    </submittedName>
</protein>
<keyword evidence="2" id="KW-1185">Reference proteome</keyword>
<dbReference type="EMBL" id="FJOG01000003">
    <property type="protein sequence ID" value="CZR53377.1"/>
    <property type="molecule type" value="Genomic_DNA"/>
</dbReference>
<proteinExistence type="predicted"/>
<gene>
    <name evidence="1" type="ORF">PAC_03255</name>
</gene>
<organism evidence="1 2">
    <name type="scientific">Phialocephala subalpina</name>
    <dbReference type="NCBI Taxonomy" id="576137"/>
    <lineage>
        <taxon>Eukaryota</taxon>
        <taxon>Fungi</taxon>
        <taxon>Dikarya</taxon>
        <taxon>Ascomycota</taxon>
        <taxon>Pezizomycotina</taxon>
        <taxon>Leotiomycetes</taxon>
        <taxon>Helotiales</taxon>
        <taxon>Mollisiaceae</taxon>
        <taxon>Phialocephala</taxon>
        <taxon>Phialocephala fortinii species complex</taxon>
    </lineage>
</organism>
<accession>A0A1L7WKT5</accession>
<reference evidence="1 2" key="1">
    <citation type="submission" date="2016-03" db="EMBL/GenBank/DDBJ databases">
        <authorList>
            <person name="Ploux O."/>
        </authorList>
    </citation>
    <scope>NUCLEOTIDE SEQUENCE [LARGE SCALE GENOMIC DNA]</scope>
    <source>
        <strain evidence="1 2">UAMH 11012</strain>
    </source>
</reference>
<sequence length="110" mass="11668">MLELNILFRYGTYNTCGSHLVDDIHKKANKPTKKNSNPDLSILPEAAAPVNGTVDEVENGVMVVEGVGVALKVLFPGTMVLVDTIALVVEIYVDVDAGELTNDSVAVTIG</sequence>
<evidence type="ECO:0000313" key="1">
    <source>
        <dbReference type="EMBL" id="CZR53377.1"/>
    </source>
</evidence>